<proteinExistence type="predicted"/>
<name>A0A7G9LCS3_9FLAO</name>
<organism evidence="1 2">
    <name type="scientific">Polaribacter pectinis</name>
    <dbReference type="NCBI Taxonomy" id="2738844"/>
    <lineage>
        <taxon>Bacteria</taxon>
        <taxon>Pseudomonadati</taxon>
        <taxon>Bacteroidota</taxon>
        <taxon>Flavobacteriia</taxon>
        <taxon>Flavobacteriales</taxon>
        <taxon>Flavobacteriaceae</taxon>
    </lineage>
</organism>
<protein>
    <recommendedName>
        <fullName evidence="3">PrcB C-terminal domain-containing protein</fullName>
    </recommendedName>
</protein>
<dbReference type="EMBL" id="CP060695">
    <property type="protein sequence ID" value="QNM86422.1"/>
    <property type="molecule type" value="Genomic_DNA"/>
</dbReference>
<sequence>MKRIILLLNIIILTNCTNSESENEPEKFPFLIQFVEIGKGNLTGSGFENILETKTIIKNIEDWNSLVSQMNSIENVSNGFATNEINFDTHYIIATILELKSSGWEVEITEITENSDNLVITTKEIDFSTLNYSQPFHIVLIPKTEKEIIFE</sequence>
<gene>
    <name evidence="1" type="ORF">H9W90_04670</name>
</gene>
<dbReference type="AlphaFoldDB" id="A0A7G9LCS3"/>
<dbReference type="KEGG" id="ppec:H9W90_04670"/>
<accession>A0A7G9LCS3</accession>
<dbReference type="RefSeq" id="WP_187483303.1">
    <property type="nucleotide sequence ID" value="NZ_CP060695.1"/>
</dbReference>
<keyword evidence="2" id="KW-1185">Reference proteome</keyword>
<evidence type="ECO:0008006" key="3">
    <source>
        <dbReference type="Google" id="ProtNLM"/>
    </source>
</evidence>
<evidence type="ECO:0000313" key="2">
    <source>
        <dbReference type="Proteomes" id="UP000515808"/>
    </source>
</evidence>
<evidence type="ECO:0000313" key="1">
    <source>
        <dbReference type="EMBL" id="QNM86422.1"/>
    </source>
</evidence>
<dbReference type="Proteomes" id="UP000515808">
    <property type="component" value="Chromosome"/>
</dbReference>
<reference evidence="1 2" key="1">
    <citation type="submission" date="2020-08" db="EMBL/GenBank/DDBJ databases">
        <title>Polaribacter sp. L12M9 isolated from gut of the Korean scallop.</title>
        <authorList>
            <person name="Jeong Y.S."/>
        </authorList>
    </citation>
    <scope>NUCLEOTIDE SEQUENCE [LARGE SCALE GENOMIC DNA]</scope>
    <source>
        <strain evidence="1 2">L12M9</strain>
    </source>
</reference>